<dbReference type="GO" id="GO:0003677">
    <property type="term" value="F:DNA binding"/>
    <property type="evidence" value="ECO:0007669"/>
    <property type="project" value="UniProtKB-KW"/>
</dbReference>
<evidence type="ECO:0000256" key="3">
    <source>
        <dbReference type="ARBA" id="ARBA00023125"/>
    </source>
</evidence>
<dbReference type="SMART" id="SM00354">
    <property type="entry name" value="HTH_LACI"/>
    <property type="match status" value="1"/>
</dbReference>
<keyword evidence="4" id="KW-0804">Transcription</keyword>
<dbReference type="SUPFAM" id="SSF47413">
    <property type="entry name" value="lambda repressor-like DNA-binding domains"/>
    <property type="match status" value="1"/>
</dbReference>
<dbReference type="Pfam" id="PF00356">
    <property type="entry name" value="LacI"/>
    <property type="match status" value="1"/>
</dbReference>
<keyword evidence="8" id="KW-1185">Reference proteome</keyword>
<organism evidence="7 8">
    <name type="scientific">Alkalibacterium indicireducens</name>
    <dbReference type="NCBI Taxonomy" id="398758"/>
    <lineage>
        <taxon>Bacteria</taxon>
        <taxon>Bacillati</taxon>
        <taxon>Bacillota</taxon>
        <taxon>Bacilli</taxon>
        <taxon>Lactobacillales</taxon>
        <taxon>Carnobacteriaceae</taxon>
        <taxon>Alkalibacterium</taxon>
    </lineage>
</organism>
<dbReference type="PROSITE" id="PS50943">
    <property type="entry name" value="HTH_CROC1"/>
    <property type="match status" value="1"/>
</dbReference>
<dbReference type="Gene3D" id="3.40.50.2300">
    <property type="match status" value="2"/>
</dbReference>
<evidence type="ECO:0000313" key="7">
    <source>
        <dbReference type="EMBL" id="GAA0491561.1"/>
    </source>
</evidence>
<reference evidence="7 8" key="1">
    <citation type="journal article" date="2019" name="Int. J. Syst. Evol. Microbiol.">
        <title>The Global Catalogue of Microorganisms (GCM) 10K type strain sequencing project: providing services to taxonomists for standard genome sequencing and annotation.</title>
        <authorList>
            <consortium name="The Broad Institute Genomics Platform"/>
            <consortium name="The Broad Institute Genome Sequencing Center for Infectious Disease"/>
            <person name="Wu L."/>
            <person name="Ma J."/>
        </authorList>
    </citation>
    <scope>NUCLEOTIDE SEQUENCE [LARGE SCALE GENOMIC DNA]</scope>
    <source>
        <strain evidence="7 8">JCM 14232</strain>
    </source>
</reference>
<accession>A0ABN1B700</accession>
<evidence type="ECO:0000256" key="4">
    <source>
        <dbReference type="ARBA" id="ARBA00023163"/>
    </source>
</evidence>
<gene>
    <name evidence="7" type="ORF">GCM10008936_18600</name>
</gene>
<keyword evidence="3 7" id="KW-0238">DNA-binding</keyword>
<dbReference type="Pfam" id="PF13377">
    <property type="entry name" value="Peripla_BP_3"/>
    <property type="match status" value="1"/>
</dbReference>
<proteinExistence type="predicted"/>
<dbReference type="InterPro" id="IPR028082">
    <property type="entry name" value="Peripla_BP_I"/>
</dbReference>
<dbReference type="PRINTS" id="PR00036">
    <property type="entry name" value="HTHLACI"/>
</dbReference>
<dbReference type="InterPro" id="IPR046335">
    <property type="entry name" value="LacI/GalR-like_sensor"/>
</dbReference>
<dbReference type="PANTHER" id="PTHR30146:SF95">
    <property type="entry name" value="RIBOSE OPERON REPRESSOR"/>
    <property type="match status" value="1"/>
</dbReference>
<dbReference type="InterPro" id="IPR010982">
    <property type="entry name" value="Lambda_DNA-bd_dom_sf"/>
</dbReference>
<feature type="domain" description="HTH lacI-type" evidence="5">
    <location>
        <begin position="4"/>
        <end position="58"/>
    </location>
</feature>
<dbReference type="InterPro" id="IPR000843">
    <property type="entry name" value="HTH_LacI"/>
</dbReference>
<evidence type="ECO:0000313" key="8">
    <source>
        <dbReference type="Proteomes" id="UP001410648"/>
    </source>
</evidence>
<keyword evidence="1" id="KW-0678">Repressor</keyword>
<protein>
    <submittedName>
        <fullName evidence="7">LacI family DNA-binding transcriptional regulator</fullName>
    </submittedName>
</protein>
<evidence type="ECO:0000256" key="2">
    <source>
        <dbReference type="ARBA" id="ARBA00023015"/>
    </source>
</evidence>
<evidence type="ECO:0000259" key="5">
    <source>
        <dbReference type="PROSITE" id="PS50932"/>
    </source>
</evidence>
<keyword evidence="2" id="KW-0805">Transcription regulation</keyword>
<dbReference type="RefSeq" id="WP_346025230.1">
    <property type="nucleotide sequence ID" value="NZ_BAAADA010000177.1"/>
</dbReference>
<dbReference type="CDD" id="cd01392">
    <property type="entry name" value="HTH_LacI"/>
    <property type="match status" value="1"/>
</dbReference>
<dbReference type="Gene3D" id="1.10.260.40">
    <property type="entry name" value="lambda repressor-like DNA-binding domains"/>
    <property type="match status" value="1"/>
</dbReference>
<sequence length="328" mass="37046">MKNTTIKDVAKKAEVSVTTVSRVLNNRGYISDEMKDKVMKAVDELNYTPNEIARSFFTNETKFIALIIPTTKNPYFGELTFHIEKLLAQNGYNLFICNSLNDIKNEKKYLKLLKERRVDGIIVGSHNIDISEYKNLENKIVSIEREITQEIPIIQSDNYLGGELATKELINNSCKSILCVVGDKNILTPANDRSEAYRKVVSEHGLKSNIIEIPFNYSFDKKIEIIKSILLTEKYDGVFAGDDVMAKLFINAAKDLGIEIPKKLKVIGFDGTEMIRLLNPEISTIRQPIDLLAKGAVEALINLINGREVEKQIIYPVELISSNTTRLT</sequence>
<feature type="domain" description="HTH cro/C1-type" evidence="6">
    <location>
        <begin position="5"/>
        <end position="52"/>
    </location>
</feature>
<evidence type="ECO:0000256" key="1">
    <source>
        <dbReference type="ARBA" id="ARBA00022491"/>
    </source>
</evidence>
<dbReference type="CDD" id="cd06291">
    <property type="entry name" value="PBP1_Qymf-like"/>
    <property type="match status" value="1"/>
</dbReference>
<dbReference type="PANTHER" id="PTHR30146">
    <property type="entry name" value="LACI-RELATED TRANSCRIPTIONAL REPRESSOR"/>
    <property type="match status" value="1"/>
</dbReference>
<dbReference type="SUPFAM" id="SSF53822">
    <property type="entry name" value="Periplasmic binding protein-like I"/>
    <property type="match status" value="1"/>
</dbReference>
<dbReference type="EMBL" id="BAAADA010000177">
    <property type="protein sequence ID" value="GAA0491561.1"/>
    <property type="molecule type" value="Genomic_DNA"/>
</dbReference>
<name>A0ABN1B700_9LACT</name>
<dbReference type="InterPro" id="IPR001387">
    <property type="entry name" value="Cro/C1-type_HTH"/>
</dbReference>
<dbReference type="Proteomes" id="UP001410648">
    <property type="component" value="Unassembled WGS sequence"/>
</dbReference>
<evidence type="ECO:0000259" key="6">
    <source>
        <dbReference type="PROSITE" id="PS50943"/>
    </source>
</evidence>
<comment type="caution">
    <text evidence="7">The sequence shown here is derived from an EMBL/GenBank/DDBJ whole genome shotgun (WGS) entry which is preliminary data.</text>
</comment>
<dbReference type="PROSITE" id="PS00356">
    <property type="entry name" value="HTH_LACI_1"/>
    <property type="match status" value="1"/>
</dbReference>
<dbReference type="PROSITE" id="PS50932">
    <property type="entry name" value="HTH_LACI_2"/>
    <property type="match status" value="1"/>
</dbReference>